<dbReference type="EMBL" id="RQGP01000004">
    <property type="protein sequence ID" value="TGL97061.1"/>
    <property type="molecule type" value="Genomic_DNA"/>
</dbReference>
<sequence>MLNWLLALLSITSSNNYTISAAEFCKIQKSENNIIILCRKNEISYTLNIDLDQYGSFYFGQWNNSPAEFGLSGKVVDDINSNMCGYYEFKKTFNGVNADLHPNYDSEITKVYQSITTDENINGFIVQNELDYFVIGDVTENKLNGFGLRYSSMLSHFEIGNFQNDELLGEGIIYDLEKNEIKHGIWFFDNADPGNTNEEYIPKKEVILLSTTNIKEWKKPLLLCKNRK</sequence>
<evidence type="ECO:0000313" key="1">
    <source>
        <dbReference type="EMBL" id="TGL97061.1"/>
    </source>
</evidence>
<name>A0A8B5NH70_9LEPT</name>
<dbReference type="Proteomes" id="UP000298263">
    <property type="component" value="Unassembled WGS sequence"/>
</dbReference>
<comment type="caution">
    <text evidence="1">The sequence shown here is derived from an EMBL/GenBank/DDBJ whole genome shotgun (WGS) entry which is preliminary data.</text>
</comment>
<gene>
    <name evidence="1" type="ORF">EHQ69_00095</name>
</gene>
<reference evidence="1" key="1">
    <citation type="journal article" date="2019" name="PLoS Negl. Trop. Dis.">
        <title>Revisiting the worldwide diversity of Leptospira species in the environment.</title>
        <authorList>
            <person name="Vincent A.T."/>
            <person name="Schiettekatte O."/>
            <person name="Bourhy P."/>
            <person name="Veyrier F.J."/>
            <person name="Picardeau M."/>
        </authorList>
    </citation>
    <scope>NUCLEOTIDE SEQUENCE [LARGE SCALE GENOMIC DNA]</scope>
    <source>
        <strain evidence="1">201702422</strain>
    </source>
</reference>
<evidence type="ECO:0000313" key="2">
    <source>
        <dbReference type="Proteomes" id="UP000298263"/>
    </source>
</evidence>
<proteinExistence type="predicted"/>
<dbReference type="AlphaFoldDB" id="A0A8B5NH70"/>
<accession>A0A8B5NH70</accession>
<organism evidence="1 2">
    <name type="scientific">Leptospira congkakensis</name>
    <dbReference type="NCBI Taxonomy" id="2484932"/>
    <lineage>
        <taxon>Bacteria</taxon>
        <taxon>Pseudomonadati</taxon>
        <taxon>Spirochaetota</taxon>
        <taxon>Spirochaetia</taxon>
        <taxon>Leptospirales</taxon>
        <taxon>Leptospiraceae</taxon>
        <taxon>Leptospira</taxon>
    </lineage>
</organism>
<dbReference type="RefSeq" id="WP_135736247.1">
    <property type="nucleotide sequence ID" value="NZ_RQGO01000021.1"/>
</dbReference>
<protein>
    <submittedName>
        <fullName evidence="1">Uncharacterized protein</fullName>
    </submittedName>
</protein>
<keyword evidence="2" id="KW-1185">Reference proteome</keyword>